<keyword evidence="5 10" id="KW-0547">Nucleotide-binding</keyword>
<evidence type="ECO:0000256" key="4">
    <source>
        <dbReference type="ARBA" id="ARBA00022723"/>
    </source>
</evidence>
<dbReference type="Proteomes" id="UP000007797">
    <property type="component" value="Unassembled WGS sequence"/>
</dbReference>
<keyword evidence="6" id="KW-0521">NADP</keyword>
<dbReference type="GeneID" id="14870512"/>
<keyword evidence="7 10" id="KW-0630">Potassium</keyword>
<feature type="binding site" evidence="10">
    <location>
        <begin position="66"/>
        <end position="70"/>
    </location>
    <ligand>
        <name>(6S)-NADPHX</name>
        <dbReference type="ChEBI" id="CHEBI:64076"/>
    </ligand>
</feature>
<evidence type="ECO:0000256" key="7">
    <source>
        <dbReference type="ARBA" id="ARBA00022958"/>
    </source>
</evidence>
<evidence type="ECO:0000313" key="13">
    <source>
        <dbReference type="Proteomes" id="UP000007797"/>
    </source>
</evidence>
<dbReference type="SUPFAM" id="SSF64153">
    <property type="entry name" value="YjeF N-terminal domain-like"/>
    <property type="match status" value="1"/>
</dbReference>
<dbReference type="KEGG" id="dfa:DFA_04053"/>
<keyword evidence="4 10" id="KW-0479">Metal-binding</keyword>
<dbReference type="InterPro" id="IPR032976">
    <property type="entry name" value="YJEFN_prot_NAXE-like"/>
</dbReference>
<evidence type="ECO:0000259" key="11">
    <source>
        <dbReference type="PROSITE" id="PS51385"/>
    </source>
</evidence>
<feature type="binding site" evidence="10">
    <location>
        <position position="163"/>
    </location>
    <ligand>
        <name>(6S)-NADPHX</name>
        <dbReference type="ChEBI" id="CHEBI:64076"/>
    </ligand>
</feature>
<reference evidence="13" key="1">
    <citation type="journal article" date="2011" name="Genome Res.">
        <title>Phylogeny-wide analysis of social amoeba genomes highlights ancient origins for complex intercellular communication.</title>
        <authorList>
            <person name="Heidel A.J."/>
            <person name="Lawal H.M."/>
            <person name="Felder M."/>
            <person name="Schilde C."/>
            <person name="Helps N.R."/>
            <person name="Tunggal B."/>
            <person name="Rivero F."/>
            <person name="John U."/>
            <person name="Schleicher M."/>
            <person name="Eichinger L."/>
            <person name="Platzer M."/>
            <person name="Noegel A.A."/>
            <person name="Schaap P."/>
            <person name="Gloeckner G."/>
        </authorList>
    </citation>
    <scope>NUCLEOTIDE SEQUENCE [LARGE SCALE GENOMIC DNA]</scope>
    <source>
        <strain evidence="13">SH3</strain>
    </source>
</reference>
<dbReference type="Gene3D" id="3.40.50.10260">
    <property type="entry name" value="YjeF N-terminal domain"/>
    <property type="match status" value="1"/>
</dbReference>
<proteinExistence type="inferred from homology"/>
<keyword evidence="9 10" id="KW-0413">Isomerase</keyword>
<evidence type="ECO:0000256" key="6">
    <source>
        <dbReference type="ARBA" id="ARBA00022857"/>
    </source>
</evidence>
<feature type="binding site" evidence="10">
    <location>
        <position position="130"/>
    </location>
    <ligand>
        <name>K(+)</name>
        <dbReference type="ChEBI" id="CHEBI:29103"/>
    </ligand>
</feature>
<dbReference type="GO" id="GO:0005739">
    <property type="term" value="C:mitochondrion"/>
    <property type="evidence" value="ECO:0007669"/>
    <property type="project" value="TreeGrafter"/>
</dbReference>
<evidence type="ECO:0000256" key="10">
    <source>
        <dbReference type="HAMAP-Rule" id="MF_03159"/>
    </source>
</evidence>
<feature type="domain" description="YjeF N-terminal" evidence="11">
    <location>
        <begin position="13"/>
        <end position="220"/>
    </location>
</feature>
<organism evidence="12 13">
    <name type="scientific">Cavenderia fasciculata</name>
    <name type="common">Slime mold</name>
    <name type="synonym">Dictyostelium fasciculatum</name>
    <dbReference type="NCBI Taxonomy" id="261658"/>
    <lineage>
        <taxon>Eukaryota</taxon>
        <taxon>Amoebozoa</taxon>
        <taxon>Evosea</taxon>
        <taxon>Eumycetozoa</taxon>
        <taxon>Dictyostelia</taxon>
        <taxon>Acytosteliales</taxon>
        <taxon>Cavenderiaceae</taxon>
        <taxon>Cavenderia</taxon>
    </lineage>
</organism>
<evidence type="ECO:0000256" key="1">
    <source>
        <dbReference type="ARBA" id="ARBA00000013"/>
    </source>
</evidence>
<accession>F4Q158</accession>
<dbReference type="OMA" id="RHLFHYG"/>
<gene>
    <name evidence="12" type="ORF">DFA_04053</name>
</gene>
<dbReference type="GO" id="GO:0046872">
    <property type="term" value="F:metal ion binding"/>
    <property type="evidence" value="ECO:0007669"/>
    <property type="project" value="UniProtKB-KW"/>
</dbReference>
<dbReference type="GO" id="GO:0052856">
    <property type="term" value="F:NAD(P)HX epimerase activity"/>
    <property type="evidence" value="ECO:0007669"/>
    <property type="project" value="UniProtKB-UniRule"/>
</dbReference>
<feature type="binding site" evidence="10">
    <location>
        <begin position="134"/>
        <end position="140"/>
    </location>
    <ligand>
        <name>(6S)-NADPHX</name>
        <dbReference type="ChEBI" id="CHEBI:64076"/>
    </ligand>
</feature>
<feature type="binding site" evidence="10">
    <location>
        <position position="166"/>
    </location>
    <ligand>
        <name>K(+)</name>
        <dbReference type="ChEBI" id="CHEBI:29103"/>
    </ligand>
</feature>
<name>F4Q158_CACFS</name>
<evidence type="ECO:0000256" key="2">
    <source>
        <dbReference type="ARBA" id="ARBA00000909"/>
    </source>
</evidence>
<comment type="catalytic activity">
    <reaction evidence="2 10">
        <text>(6R)-NADPHX = (6S)-NADPHX</text>
        <dbReference type="Rhea" id="RHEA:32227"/>
        <dbReference type="ChEBI" id="CHEBI:64076"/>
        <dbReference type="ChEBI" id="CHEBI:64077"/>
        <dbReference type="EC" id="5.1.99.6"/>
    </reaction>
</comment>
<dbReference type="RefSeq" id="XP_004366463.1">
    <property type="nucleotide sequence ID" value="XM_004366406.1"/>
</dbReference>
<protein>
    <recommendedName>
        <fullName evidence="3 10">NAD(P)H-hydrate epimerase</fullName>
        <ecNumber evidence="3 10">5.1.99.6</ecNumber>
    </recommendedName>
    <alternativeName>
        <fullName evidence="10">NAD(P)HX epimerase</fullName>
    </alternativeName>
</protein>
<comment type="catalytic activity">
    <reaction evidence="1 10">
        <text>(6R)-NADHX = (6S)-NADHX</text>
        <dbReference type="Rhea" id="RHEA:32215"/>
        <dbReference type="ChEBI" id="CHEBI:64074"/>
        <dbReference type="ChEBI" id="CHEBI:64075"/>
        <dbReference type="EC" id="5.1.99.6"/>
    </reaction>
</comment>
<dbReference type="Pfam" id="PF03853">
    <property type="entry name" value="YjeF_N"/>
    <property type="match status" value="1"/>
</dbReference>
<dbReference type="EMBL" id="GL883018">
    <property type="protein sequence ID" value="EGG18559.1"/>
    <property type="molecule type" value="Genomic_DNA"/>
</dbReference>
<sequence>MTSLIKYLNQAESIKVDDLLLGPIYGFSTDQLMELAGLAASCSVMKSYPPSRLANKKVLAICGPGNNGGDGLVAARHLVLFGYQVDVYYPKRTDKDLYKRLVLQAEKTGVGFIDHFPKETIKSQYGLVIDAIFGYSFKGDIRPPFKDIIADLTTSQVPIASIDIPSGWDIEKGNIHNTFEPDMLVSLTSPKLCSREYRGKHWLGGRFMPPQLCQEMELNLPTFPDCEQVVDISLPSSPTL</sequence>
<evidence type="ECO:0000256" key="8">
    <source>
        <dbReference type="ARBA" id="ARBA00023027"/>
    </source>
</evidence>
<comment type="function">
    <text evidence="10">Catalyzes the epimerization of the S- and R-forms of NAD(P)HX, a damaged form of NAD(P)H that is a result of enzymatic or heat-dependent hydration. This is a prerequisite for the S-specific NAD(P)H-hydrate dehydratase to allow the repair of both epimers of NAD(P)HX.</text>
</comment>
<feature type="binding site" evidence="10">
    <location>
        <position position="67"/>
    </location>
    <ligand>
        <name>K(+)</name>
        <dbReference type="ChEBI" id="CHEBI:29103"/>
    </ligand>
</feature>
<dbReference type="STRING" id="1054147.F4Q158"/>
<dbReference type="PROSITE" id="PS51385">
    <property type="entry name" value="YJEF_N"/>
    <property type="match status" value="1"/>
</dbReference>
<dbReference type="PANTHER" id="PTHR13232">
    <property type="entry name" value="NAD(P)H-HYDRATE EPIMERASE"/>
    <property type="match status" value="1"/>
</dbReference>
<dbReference type="OrthoDB" id="10064708at2759"/>
<dbReference type="InterPro" id="IPR036652">
    <property type="entry name" value="YjeF_N_dom_sf"/>
</dbReference>
<comment type="cofactor">
    <cofactor evidence="10">
        <name>K(+)</name>
        <dbReference type="ChEBI" id="CHEBI:29103"/>
    </cofactor>
    <text evidence="10">Binds 1 potassium ion per subunit.</text>
</comment>
<dbReference type="NCBIfam" id="TIGR00197">
    <property type="entry name" value="yjeF_nterm"/>
    <property type="match status" value="1"/>
</dbReference>
<evidence type="ECO:0000256" key="5">
    <source>
        <dbReference type="ARBA" id="ARBA00022741"/>
    </source>
</evidence>
<dbReference type="AlphaFoldDB" id="F4Q158"/>
<dbReference type="PANTHER" id="PTHR13232:SF10">
    <property type="entry name" value="NAD(P)H-HYDRATE EPIMERASE"/>
    <property type="match status" value="1"/>
</dbReference>
<evidence type="ECO:0000256" key="3">
    <source>
        <dbReference type="ARBA" id="ARBA00012228"/>
    </source>
</evidence>
<dbReference type="GO" id="GO:0000166">
    <property type="term" value="F:nucleotide binding"/>
    <property type="evidence" value="ECO:0007669"/>
    <property type="project" value="UniProtKB-KW"/>
</dbReference>
<comment type="similarity">
    <text evidence="10">Belongs to the NnrE/AIBP family.</text>
</comment>
<comment type="caution">
    <text evidence="10">Lacks conserved residue(s) required for the propagation of feature annotation.</text>
</comment>
<dbReference type="InterPro" id="IPR004443">
    <property type="entry name" value="YjeF_N_dom"/>
</dbReference>
<keyword evidence="8 10" id="KW-0520">NAD</keyword>
<keyword evidence="13" id="KW-1185">Reference proteome</keyword>
<evidence type="ECO:0000313" key="12">
    <source>
        <dbReference type="EMBL" id="EGG18559.1"/>
    </source>
</evidence>
<dbReference type="EC" id="5.1.99.6" evidence="3 10"/>
<evidence type="ECO:0000256" key="9">
    <source>
        <dbReference type="ARBA" id="ARBA00023235"/>
    </source>
</evidence>
<dbReference type="HAMAP" id="MF_01966">
    <property type="entry name" value="NADHX_epimerase"/>
    <property type="match status" value="1"/>
</dbReference>